<sequence length="116" mass="14194">MTKRSFKFKINNKTWEIKEISQEQMREEIKKRNDRFDEYGKYFGITYADTQTIYLDKDLCLDRKRTTLLHELGHCYINTYITHLDQNYNEEDVVDIIANSHDIIREIVDKYFEKEK</sequence>
<evidence type="ECO:0000259" key="1">
    <source>
        <dbReference type="Pfam" id="PF06114"/>
    </source>
</evidence>
<organism evidence="2">
    <name type="scientific">Myoviridae sp. cthRr4</name>
    <dbReference type="NCBI Taxonomy" id="2825152"/>
    <lineage>
        <taxon>Viruses</taxon>
        <taxon>Duplodnaviria</taxon>
        <taxon>Heunggongvirae</taxon>
        <taxon>Uroviricota</taxon>
        <taxon>Caudoviricetes</taxon>
    </lineage>
</organism>
<evidence type="ECO:0000313" key="2">
    <source>
        <dbReference type="EMBL" id="DAD98141.1"/>
    </source>
</evidence>
<name>A0A8S5NTL5_9CAUD</name>
<protein>
    <submittedName>
        <fullName evidence="2">IrrE protein</fullName>
    </submittedName>
</protein>
<feature type="domain" description="IrrE N-terminal-like" evidence="1">
    <location>
        <begin position="38"/>
        <end position="88"/>
    </location>
</feature>
<reference evidence="2" key="1">
    <citation type="journal article" date="2021" name="Proc. Natl. Acad. Sci. U.S.A.">
        <title>A Catalog of Tens of Thousands of Viruses from Human Metagenomes Reveals Hidden Associations with Chronic Diseases.</title>
        <authorList>
            <person name="Tisza M.J."/>
            <person name="Buck C.B."/>
        </authorList>
    </citation>
    <scope>NUCLEOTIDE SEQUENCE</scope>
    <source>
        <strain evidence="2">CthRr4</strain>
    </source>
</reference>
<dbReference type="Gene3D" id="1.10.10.2910">
    <property type="match status" value="1"/>
</dbReference>
<dbReference type="Pfam" id="PF06114">
    <property type="entry name" value="Peptidase_M78"/>
    <property type="match status" value="1"/>
</dbReference>
<accession>A0A8S5NTL5</accession>
<dbReference type="EMBL" id="BK015254">
    <property type="protein sequence ID" value="DAD98141.1"/>
    <property type="molecule type" value="Genomic_DNA"/>
</dbReference>
<proteinExistence type="predicted"/>
<dbReference type="InterPro" id="IPR010359">
    <property type="entry name" value="IrrE_HExxH"/>
</dbReference>